<feature type="transmembrane region" description="Helical" evidence="1">
    <location>
        <begin position="98"/>
        <end position="121"/>
    </location>
</feature>
<accession>Q87IE1</accession>
<dbReference type="KEGG" id="vpa:VPA0665"/>
<reference evidence="2 3" key="1">
    <citation type="journal article" date="2003" name="Lancet">
        <title>Genome sequence of Vibrio parahaemolyticus: a pathogenic mechanism distinct from that of V. cholerae.</title>
        <authorList>
            <person name="Makino K."/>
            <person name="Oshima K."/>
            <person name="Kurokawa K."/>
            <person name="Yokoyama K."/>
            <person name="Uda T."/>
            <person name="Tagomori K."/>
            <person name="Iijima Y."/>
            <person name="Najima M."/>
            <person name="Nakano M."/>
            <person name="Yamashita A."/>
            <person name="Kubota Y."/>
            <person name="Kimura S."/>
            <person name="Yasunaga T."/>
            <person name="Honda T."/>
            <person name="Shinagawa H."/>
            <person name="Hattori M."/>
            <person name="Iida T."/>
        </authorList>
    </citation>
    <scope>NUCLEOTIDE SEQUENCE [LARGE SCALE GENOMIC DNA]</scope>
    <source>
        <strain evidence="3">RIMD 2210633</strain>
    </source>
</reference>
<name>Q87IE1_VIBPA</name>
<keyword evidence="1" id="KW-1133">Transmembrane helix</keyword>
<keyword evidence="1" id="KW-0812">Transmembrane</keyword>
<dbReference type="HOGENOM" id="CLU_1947961_0_0_6"/>
<gene>
    <name evidence="2" type="ordered locus">VPA0665</name>
</gene>
<protein>
    <submittedName>
        <fullName evidence="2">Uncharacterized protein</fullName>
    </submittedName>
</protein>
<sequence>MKGPQVIYLRAFLLSKIRFYRIQSSSSVSLRENISTCDSIMPFTCSNCFSESASHAIMRQSPFKLNSAFPAGNVTKPLCSSHVAGTLRAKCRHSVTKYLLACSLSIWVVSLIILSLCLFVEKGPLSRAL</sequence>
<dbReference type="AlphaFoldDB" id="Q87IE1"/>
<evidence type="ECO:0000313" key="3">
    <source>
        <dbReference type="Proteomes" id="UP000002493"/>
    </source>
</evidence>
<keyword evidence="1" id="KW-0472">Membrane</keyword>
<dbReference type="Proteomes" id="UP000002493">
    <property type="component" value="Chromosome 2"/>
</dbReference>
<dbReference type="EMBL" id="BA000032">
    <property type="protein sequence ID" value="BAC62008.1"/>
    <property type="molecule type" value="Genomic_DNA"/>
</dbReference>
<proteinExistence type="predicted"/>
<organism evidence="2 3">
    <name type="scientific">Vibrio parahaemolyticus serotype O3:K6 (strain RIMD 2210633)</name>
    <dbReference type="NCBI Taxonomy" id="223926"/>
    <lineage>
        <taxon>Bacteria</taxon>
        <taxon>Pseudomonadati</taxon>
        <taxon>Pseudomonadota</taxon>
        <taxon>Gammaproteobacteria</taxon>
        <taxon>Vibrionales</taxon>
        <taxon>Vibrionaceae</taxon>
        <taxon>Vibrio</taxon>
    </lineage>
</organism>
<evidence type="ECO:0000256" key="1">
    <source>
        <dbReference type="SAM" id="Phobius"/>
    </source>
</evidence>
<evidence type="ECO:0000313" key="2">
    <source>
        <dbReference type="EMBL" id="BAC62008.1"/>
    </source>
</evidence>